<dbReference type="Gene3D" id="3.90.1430.10">
    <property type="entry name" value="Yeast translation eEF2 (G' domain)"/>
    <property type="match status" value="1"/>
</dbReference>
<dbReference type="GO" id="GO:0005829">
    <property type="term" value="C:cytosol"/>
    <property type="evidence" value="ECO:0007669"/>
    <property type="project" value="TreeGrafter"/>
</dbReference>
<comment type="catalytic activity">
    <reaction evidence="7">
        <text>GTP + H2O = GDP + phosphate + H(+)</text>
        <dbReference type="Rhea" id="RHEA:19669"/>
        <dbReference type="ChEBI" id="CHEBI:15377"/>
        <dbReference type="ChEBI" id="CHEBI:15378"/>
        <dbReference type="ChEBI" id="CHEBI:37565"/>
        <dbReference type="ChEBI" id="CHEBI:43474"/>
        <dbReference type="ChEBI" id="CHEBI:58189"/>
    </reaction>
</comment>
<evidence type="ECO:0000256" key="4">
    <source>
        <dbReference type="ARBA" id="ARBA00022741"/>
    </source>
</evidence>
<dbReference type="PROSITE" id="PS51722">
    <property type="entry name" value="G_TR_2"/>
    <property type="match status" value="1"/>
</dbReference>
<dbReference type="NCBIfam" id="TIGR00231">
    <property type="entry name" value="small_GTP"/>
    <property type="match status" value="1"/>
</dbReference>
<dbReference type="PRINTS" id="PR00315">
    <property type="entry name" value="ELONGATNFCT"/>
</dbReference>
<proteinExistence type="predicted"/>
<feature type="domain" description="Tr-type G" evidence="10">
    <location>
        <begin position="16"/>
        <end position="272"/>
    </location>
</feature>
<dbReference type="InterPro" id="IPR000640">
    <property type="entry name" value="EFG_V-like"/>
</dbReference>
<gene>
    <name evidence="11" type="ORF">OGAPHI_001946</name>
</gene>
<dbReference type="Pfam" id="PF00679">
    <property type="entry name" value="EFG_C"/>
    <property type="match status" value="1"/>
</dbReference>
<dbReference type="CDD" id="cd01681">
    <property type="entry name" value="aeEF2_snRNP_like_IV"/>
    <property type="match status" value="1"/>
</dbReference>
<dbReference type="RefSeq" id="XP_046062606.1">
    <property type="nucleotide sequence ID" value="XM_046202762.1"/>
</dbReference>
<dbReference type="GO" id="GO:0042256">
    <property type="term" value="P:cytosolic ribosome assembly"/>
    <property type="evidence" value="ECO:0007669"/>
    <property type="project" value="UniProtKB-ARBA"/>
</dbReference>
<keyword evidence="12" id="KW-1185">Reference proteome</keyword>
<evidence type="ECO:0000256" key="9">
    <source>
        <dbReference type="ARBA" id="ARBA00081809"/>
    </source>
</evidence>
<dbReference type="CDD" id="cd16268">
    <property type="entry name" value="EF2_II"/>
    <property type="match status" value="1"/>
</dbReference>
<dbReference type="FunFam" id="3.40.50.300:FF:000746">
    <property type="entry name" value="Ribosome assembly protein 1"/>
    <property type="match status" value="1"/>
</dbReference>
<sequence>MHLTPDEIARLQAQSANIRNICILAHVDHGKTTLSDSLLASNGIISQRLAGKVRYLDSRPDEQLRGITMESSAISLYFKTISRAQETSIVNEYLINLIDSPGHIDFSSEVSTASRLCDGAVVLVDVVEGVCSQTVTVLRQAWVDKLRPVLVLNKIDRLITELQMTSSEAYLHLSKIIEQVNSVIGSFFVGERMQDDLVWREKVERGEIEEFLEKDDEDIYFSPEKNNVIFGSAIDGWGFNIAQFSVIYEKKLGIKRDLLQKCLWGDFYFDPKSKKVIPAKALKGRNFKPLFVTFVLDSIWHIYDTCLINRDTEKLEKIVKSLGIKVLPRDLRSKDTKQLLNTIFSQWLPVSNAILLTVVDKLPSPLVSQKERIPHILDAAPSSKLVDPNLKKDMISCDAKGLVSCYVSKMISVPEDELPRNQKQAIGEQELFERGRRARLEALKAAEEAKKLEKPKEEDEFAVITASDEPEWDFEEEEDEDAPADLKKEVIIGFARIYSGTVSVGQELTVLEPRFDPLHAEKHTSKVTITELYLLMGRELIPLEEATAGSIVGIGGLEGKVLKSGTLITPGVVGVNLAGINLNNPPIVKVALEPVNPIYMDKLEHGLELLNQADPCVQTYLEDTGEHILATAGELHLERCLKDLKERFAGIEITASKPVIPFRETIVGNVELNPPKGEFGRGVVDIKLDKYHIQLETRPLPEAATEFLLNNKASIAKLARREVKEDEDEVMIGSVLSKEQFSQQLKDALETGNKSKMRDNIDWTDTHLRVCSFAPKRIGANILFDTPENHLRRLFEADNRAKKFEYEDNILHGFQIACFEGPLTAEPTQGVAVFIKSIKLLEEPVLVNDVSGRLIGSTKDAIHKGFLDWSPRLMLAMYSCDIQASAEVLGKVYAVIQRRRGTIISEEMKEGTPFFTVSAKIPVIEAFGFSEDIRKRTSGAASPQLVFTGFQTIDEDPFWIPTTEEELEELGEFAERENIARRYMNDVRRKKGLFVDEKVIQNAEKQRTLKRD</sequence>
<dbReference type="Pfam" id="PF00009">
    <property type="entry name" value="GTP_EFTU"/>
    <property type="match status" value="1"/>
</dbReference>
<dbReference type="InterPro" id="IPR005225">
    <property type="entry name" value="Small_GTP-bd"/>
</dbReference>
<dbReference type="GO" id="GO:0043022">
    <property type="term" value="F:ribosome binding"/>
    <property type="evidence" value="ECO:0007669"/>
    <property type="project" value="TreeGrafter"/>
</dbReference>
<dbReference type="CDD" id="cd16261">
    <property type="entry name" value="EF2_snRNP_III"/>
    <property type="match status" value="1"/>
</dbReference>
<dbReference type="InterPro" id="IPR056752">
    <property type="entry name" value="EFL1"/>
</dbReference>
<dbReference type="SUPFAM" id="SSF52540">
    <property type="entry name" value="P-loop containing nucleoside triphosphate hydrolases"/>
    <property type="match status" value="1"/>
</dbReference>
<dbReference type="FunFam" id="3.30.70.240:FF:000006">
    <property type="entry name" value="Elongation factor like GTPase 1"/>
    <property type="match status" value="1"/>
</dbReference>
<evidence type="ECO:0000313" key="11">
    <source>
        <dbReference type="EMBL" id="KAH3668192.1"/>
    </source>
</evidence>
<evidence type="ECO:0000256" key="2">
    <source>
        <dbReference type="ARBA" id="ARBA00022490"/>
    </source>
</evidence>
<dbReference type="SUPFAM" id="SSF54211">
    <property type="entry name" value="Ribosomal protein S5 domain 2-like"/>
    <property type="match status" value="1"/>
</dbReference>
<dbReference type="Gene3D" id="2.40.30.10">
    <property type="entry name" value="Translation factors"/>
    <property type="match status" value="1"/>
</dbReference>
<dbReference type="Pfam" id="PF22042">
    <property type="entry name" value="EF-G_D2"/>
    <property type="match status" value="1"/>
</dbReference>
<dbReference type="Gene3D" id="3.40.50.300">
    <property type="entry name" value="P-loop containing nucleotide triphosphate hydrolases"/>
    <property type="match status" value="1"/>
</dbReference>
<dbReference type="SUPFAM" id="SSF54980">
    <property type="entry name" value="EF-G C-terminal domain-like"/>
    <property type="match status" value="2"/>
</dbReference>
<dbReference type="CDD" id="cd04096">
    <property type="entry name" value="eEF2_snRNP_like_C"/>
    <property type="match status" value="1"/>
</dbReference>
<comment type="caution">
    <text evidence="11">The sequence shown here is derived from an EMBL/GenBank/DDBJ whole genome shotgun (WGS) entry which is preliminary data.</text>
</comment>
<dbReference type="InterPro" id="IPR020568">
    <property type="entry name" value="Ribosomal_Su5_D2-typ_SF"/>
</dbReference>
<dbReference type="InterPro" id="IPR035647">
    <property type="entry name" value="EFG_III/V"/>
</dbReference>
<dbReference type="FunFam" id="3.90.1430.10:FF:000002">
    <property type="entry name" value="Elongation factor like GTPase 1"/>
    <property type="match status" value="1"/>
</dbReference>
<dbReference type="EMBL" id="JAEUBE010000158">
    <property type="protein sequence ID" value="KAH3668192.1"/>
    <property type="molecule type" value="Genomic_DNA"/>
</dbReference>
<evidence type="ECO:0000256" key="1">
    <source>
        <dbReference type="ARBA" id="ARBA00004496"/>
    </source>
</evidence>
<evidence type="ECO:0000256" key="7">
    <source>
        <dbReference type="ARBA" id="ARBA00048548"/>
    </source>
</evidence>
<dbReference type="InterPro" id="IPR000795">
    <property type="entry name" value="T_Tr_GTP-bd_dom"/>
</dbReference>
<accession>A0A9P8PA25</accession>
<reference evidence="11" key="2">
    <citation type="submission" date="2021-01" db="EMBL/GenBank/DDBJ databases">
        <authorList>
            <person name="Schikora-Tamarit M.A."/>
        </authorList>
    </citation>
    <scope>NUCLEOTIDE SEQUENCE</scope>
    <source>
        <strain evidence="11">CBS6075</strain>
    </source>
</reference>
<dbReference type="FunFam" id="3.30.70.870:FF:000002">
    <property type="entry name" value="Translation elongation factor 2"/>
    <property type="match status" value="1"/>
</dbReference>
<dbReference type="SMART" id="SM00838">
    <property type="entry name" value="EFG_C"/>
    <property type="match status" value="1"/>
</dbReference>
<protein>
    <recommendedName>
        <fullName evidence="8">Ribosome assembly protein 1</fullName>
    </recommendedName>
    <alternativeName>
        <fullName evidence="9">Elongation factor-like 1</fullName>
    </alternativeName>
</protein>
<keyword evidence="3" id="KW-0690">Ribosome biogenesis</keyword>
<dbReference type="Pfam" id="PF14492">
    <property type="entry name" value="EFG_III"/>
    <property type="match status" value="1"/>
</dbReference>
<dbReference type="OrthoDB" id="364892at2759"/>
<dbReference type="InterPro" id="IPR041095">
    <property type="entry name" value="EFG_II"/>
</dbReference>
<evidence type="ECO:0000256" key="8">
    <source>
        <dbReference type="ARBA" id="ARBA00068031"/>
    </source>
</evidence>
<keyword evidence="4" id="KW-0547">Nucleotide-binding</keyword>
<organism evidence="11 12">
    <name type="scientific">Ogataea philodendri</name>
    <dbReference type="NCBI Taxonomy" id="1378263"/>
    <lineage>
        <taxon>Eukaryota</taxon>
        <taxon>Fungi</taxon>
        <taxon>Dikarya</taxon>
        <taxon>Ascomycota</taxon>
        <taxon>Saccharomycotina</taxon>
        <taxon>Pichiomycetes</taxon>
        <taxon>Pichiales</taxon>
        <taxon>Pichiaceae</taxon>
        <taxon>Ogataea</taxon>
    </lineage>
</organism>
<keyword evidence="6" id="KW-0342">GTP-binding</keyword>
<dbReference type="GeneID" id="70233913"/>
<keyword evidence="2" id="KW-0963">Cytoplasm</keyword>
<dbReference type="Pfam" id="PF25118">
    <property type="entry name" value="EFL1"/>
    <property type="match status" value="1"/>
</dbReference>
<dbReference type="Gene3D" id="3.30.230.10">
    <property type="match status" value="1"/>
</dbReference>
<evidence type="ECO:0000256" key="5">
    <source>
        <dbReference type="ARBA" id="ARBA00022801"/>
    </source>
</evidence>
<evidence type="ECO:0000313" key="12">
    <source>
        <dbReference type="Proteomes" id="UP000769157"/>
    </source>
</evidence>
<dbReference type="CDD" id="cd01885">
    <property type="entry name" value="EF2"/>
    <property type="match status" value="1"/>
</dbReference>
<dbReference type="GO" id="GO:0005525">
    <property type="term" value="F:GTP binding"/>
    <property type="evidence" value="ECO:0007669"/>
    <property type="project" value="UniProtKB-KW"/>
</dbReference>
<name>A0A9P8PA25_9ASCO</name>
<dbReference type="Gene3D" id="3.30.70.240">
    <property type="match status" value="1"/>
</dbReference>
<comment type="subcellular location">
    <subcellularLocation>
        <location evidence="1">Cytoplasm</location>
    </subcellularLocation>
</comment>
<evidence type="ECO:0000259" key="10">
    <source>
        <dbReference type="PROSITE" id="PS51722"/>
    </source>
</evidence>
<dbReference type="AlphaFoldDB" id="A0A9P8PA25"/>
<dbReference type="InterPro" id="IPR027417">
    <property type="entry name" value="P-loop_NTPase"/>
</dbReference>
<dbReference type="InterPro" id="IPR053905">
    <property type="entry name" value="EF-G-like_DII"/>
</dbReference>
<reference evidence="11" key="1">
    <citation type="journal article" date="2021" name="Open Biol.">
        <title>Shared evolutionary footprints suggest mitochondrial oxidative damage underlies multiple complex I losses in fungi.</title>
        <authorList>
            <person name="Schikora-Tamarit M.A."/>
            <person name="Marcet-Houben M."/>
            <person name="Nosek J."/>
            <person name="Gabaldon T."/>
        </authorList>
    </citation>
    <scope>NUCLEOTIDE SEQUENCE</scope>
    <source>
        <strain evidence="11">CBS6075</strain>
    </source>
</reference>
<keyword evidence="5" id="KW-0378">Hydrolase</keyword>
<dbReference type="Gene3D" id="3.30.70.870">
    <property type="entry name" value="Elongation Factor G (Translational Gtpase), domain 3"/>
    <property type="match status" value="1"/>
</dbReference>
<dbReference type="InterPro" id="IPR014721">
    <property type="entry name" value="Ribsml_uS5_D2-typ_fold_subgr"/>
</dbReference>
<evidence type="ECO:0000256" key="3">
    <source>
        <dbReference type="ARBA" id="ARBA00022517"/>
    </source>
</evidence>
<dbReference type="GO" id="GO:1990904">
    <property type="term" value="C:ribonucleoprotein complex"/>
    <property type="evidence" value="ECO:0007669"/>
    <property type="project" value="TreeGrafter"/>
</dbReference>
<dbReference type="SUPFAM" id="SSF50447">
    <property type="entry name" value="Translation proteins"/>
    <property type="match status" value="1"/>
</dbReference>
<dbReference type="Proteomes" id="UP000769157">
    <property type="component" value="Unassembled WGS sequence"/>
</dbReference>
<dbReference type="PANTHER" id="PTHR42908">
    <property type="entry name" value="TRANSLATION ELONGATION FACTOR-RELATED"/>
    <property type="match status" value="1"/>
</dbReference>
<dbReference type="PANTHER" id="PTHR42908:SF3">
    <property type="entry name" value="ELONGATION FACTOR-LIKE GTPASE 1"/>
    <property type="match status" value="1"/>
</dbReference>
<evidence type="ECO:0000256" key="6">
    <source>
        <dbReference type="ARBA" id="ARBA00023134"/>
    </source>
</evidence>
<dbReference type="InterPro" id="IPR009000">
    <property type="entry name" value="Transl_B-barrel_sf"/>
</dbReference>
<dbReference type="GO" id="GO:0003924">
    <property type="term" value="F:GTPase activity"/>
    <property type="evidence" value="ECO:0007669"/>
    <property type="project" value="InterPro"/>
</dbReference>